<keyword evidence="1" id="KW-0472">Membrane</keyword>
<dbReference type="PANTHER" id="PTHR10859:SF91">
    <property type="entry name" value="DOLICHYL-PHOSPHATE BETA-GLUCOSYLTRANSFERASE"/>
    <property type="match status" value="1"/>
</dbReference>
<evidence type="ECO:0000313" key="4">
    <source>
        <dbReference type="Proteomes" id="UP000186351"/>
    </source>
</evidence>
<dbReference type="EMBL" id="CP015402">
    <property type="protein sequence ID" value="ANU63377.1"/>
    <property type="molecule type" value="Genomic_DNA"/>
</dbReference>
<keyword evidence="1" id="KW-0812">Transmembrane</keyword>
<dbReference type="KEGG" id="pary:A4V02_06340"/>
<dbReference type="Pfam" id="PF00535">
    <property type="entry name" value="Glycos_transf_2"/>
    <property type="match status" value="1"/>
</dbReference>
<protein>
    <submittedName>
        <fullName evidence="3">Glycosyl transferase family 2</fullName>
    </submittedName>
</protein>
<dbReference type="AlphaFoldDB" id="A0A1B1S9C5"/>
<dbReference type="RefSeq" id="WP_068960713.1">
    <property type="nucleotide sequence ID" value="NZ_CP021421.1"/>
</dbReference>
<organism evidence="3 4">
    <name type="scientific">Muribaculum intestinale</name>
    <dbReference type="NCBI Taxonomy" id="1796646"/>
    <lineage>
        <taxon>Bacteria</taxon>
        <taxon>Pseudomonadati</taxon>
        <taxon>Bacteroidota</taxon>
        <taxon>Bacteroidia</taxon>
        <taxon>Bacteroidales</taxon>
        <taxon>Muribaculaceae</taxon>
        <taxon>Muribaculum</taxon>
    </lineage>
</organism>
<dbReference type="Pfam" id="PF01553">
    <property type="entry name" value="Acyltransferase"/>
    <property type="match status" value="1"/>
</dbReference>
<dbReference type="SMART" id="SM00563">
    <property type="entry name" value="PlsC"/>
    <property type="match status" value="1"/>
</dbReference>
<name>A0A1B1S9C5_9BACT</name>
<evidence type="ECO:0000313" key="3">
    <source>
        <dbReference type="EMBL" id="ANU63377.1"/>
    </source>
</evidence>
<keyword evidence="4" id="KW-1185">Reference proteome</keyword>
<dbReference type="OrthoDB" id="9810303at2"/>
<dbReference type="InterPro" id="IPR002123">
    <property type="entry name" value="Plipid/glycerol_acylTrfase"/>
</dbReference>
<dbReference type="GO" id="GO:0016746">
    <property type="term" value="F:acyltransferase activity"/>
    <property type="evidence" value="ECO:0007669"/>
    <property type="project" value="InterPro"/>
</dbReference>
<keyword evidence="3" id="KW-0808">Transferase</keyword>
<proteinExistence type="predicted"/>
<keyword evidence="1" id="KW-1133">Transmembrane helix</keyword>
<feature type="transmembrane region" description="Helical" evidence="1">
    <location>
        <begin position="228"/>
        <end position="248"/>
    </location>
</feature>
<dbReference type="STRING" id="1796646.A4V02_06340"/>
<sequence>MPNSHYKQSLHDRGICVIIPVYNNEGTIADVVGRTLLHCDDVIVVNDGSADSTKECLERIAGITIINSPKNEGKGSALRRGFRKALDLGFAYAITLDADGQHYPEDIPLFLDANIEHPGCLIVGSRDLTGVVRSKGSSFANSFSNFWFCVQTLHRLPDTQTGYRLYPLKKLKGLSFLTSRYEAELELLVFASWHGVKLISKPINVFYPKPEERVSHFRPGLDFTRISILNTILCVLAVIYGIPCFLYRSLKTGLFTITTYIVYLVGALTITPIAFGKACYTKLTGKPSYKLHNVVTTFSKTVVKLLGLFGAKVKVDNKSGEDFKKPALIICNHQSQLDLMVQLSQTNRIIFLTNDWVWKNPIFGAIVRCAEYYPVSVGLEKLLPKLQELVDRGYSISVFPEGTRSEAEEINRFHKGVFHIANTLNLDILPLVVYGTGKVMPKHGWLIKRWPIWLKIGKRMNQEDLTSLGTTLRAQAKNLRGEYQTIYDNLKNRIERNV</sequence>
<accession>A0A1Z2XJD6</accession>
<accession>A0A1B1S9C5</accession>
<dbReference type="SUPFAM" id="SSF69593">
    <property type="entry name" value="Glycerol-3-phosphate (1)-acyltransferase"/>
    <property type="match status" value="1"/>
</dbReference>
<feature type="domain" description="Phospholipid/glycerol acyltransferase" evidence="2">
    <location>
        <begin position="327"/>
        <end position="436"/>
    </location>
</feature>
<dbReference type="Proteomes" id="UP000186351">
    <property type="component" value="Chromosome"/>
</dbReference>
<evidence type="ECO:0000256" key="1">
    <source>
        <dbReference type="SAM" id="Phobius"/>
    </source>
</evidence>
<reference evidence="4" key="1">
    <citation type="submission" date="2016-04" db="EMBL/GenBank/DDBJ databases">
        <title>Complete Genome Sequences of Twelve Strains of a Stable Defined Moderately Diverse Mouse Microbiota 2 (sDMDMm2).</title>
        <authorList>
            <person name="Uchimura Y."/>
            <person name="Wyss M."/>
            <person name="Brugiroux S."/>
            <person name="Limenitakis J.P."/>
            <person name="Stecher B."/>
            <person name="McCoy K.D."/>
            <person name="Macpherson A.J."/>
        </authorList>
    </citation>
    <scope>NUCLEOTIDE SEQUENCE [LARGE SCALE GENOMIC DNA]</scope>
    <source>
        <strain evidence="4">YL27</strain>
    </source>
</reference>
<evidence type="ECO:0000259" key="2">
    <source>
        <dbReference type="SMART" id="SM00563"/>
    </source>
</evidence>
<dbReference type="PANTHER" id="PTHR10859">
    <property type="entry name" value="GLYCOSYL TRANSFERASE"/>
    <property type="match status" value="1"/>
</dbReference>
<feature type="transmembrane region" description="Helical" evidence="1">
    <location>
        <begin position="260"/>
        <end position="280"/>
    </location>
</feature>
<dbReference type="CDD" id="cd04179">
    <property type="entry name" value="DPM_DPG-synthase_like"/>
    <property type="match status" value="1"/>
</dbReference>
<dbReference type="SUPFAM" id="SSF53448">
    <property type="entry name" value="Nucleotide-diphospho-sugar transferases"/>
    <property type="match status" value="1"/>
</dbReference>
<dbReference type="CDD" id="cd07989">
    <property type="entry name" value="LPLAT_AGPAT-like"/>
    <property type="match status" value="1"/>
</dbReference>
<gene>
    <name evidence="3" type="ORF">A4V02_06340</name>
</gene>
<dbReference type="Gene3D" id="3.90.550.10">
    <property type="entry name" value="Spore Coat Polysaccharide Biosynthesis Protein SpsA, Chain A"/>
    <property type="match status" value="1"/>
</dbReference>
<dbReference type="InterPro" id="IPR029044">
    <property type="entry name" value="Nucleotide-diphossugar_trans"/>
</dbReference>
<dbReference type="InterPro" id="IPR001173">
    <property type="entry name" value="Glyco_trans_2-like"/>
</dbReference>
<dbReference type="GO" id="GO:0006487">
    <property type="term" value="P:protein N-linked glycosylation"/>
    <property type="evidence" value="ECO:0007669"/>
    <property type="project" value="TreeGrafter"/>
</dbReference>